<gene>
    <name evidence="2" type="ORF">LTR78_006461</name>
</gene>
<protein>
    <submittedName>
        <fullName evidence="2">Uncharacterized protein</fullName>
    </submittedName>
</protein>
<accession>A0AAE0WKU2</accession>
<keyword evidence="1" id="KW-0812">Transmembrane</keyword>
<keyword evidence="1" id="KW-0472">Membrane</keyword>
<reference evidence="2" key="1">
    <citation type="submission" date="2023-07" db="EMBL/GenBank/DDBJ databases">
        <title>Black Yeasts Isolated from many extreme environments.</title>
        <authorList>
            <person name="Coleine C."/>
            <person name="Stajich J.E."/>
            <person name="Selbmann L."/>
        </authorList>
    </citation>
    <scope>NUCLEOTIDE SEQUENCE</scope>
    <source>
        <strain evidence="2">CCFEE 5485</strain>
    </source>
</reference>
<name>A0AAE0WKU2_9PEZI</name>
<dbReference type="EMBL" id="JAUTXT010000024">
    <property type="protein sequence ID" value="KAK3673557.1"/>
    <property type="molecule type" value="Genomic_DNA"/>
</dbReference>
<keyword evidence="1" id="KW-1133">Transmembrane helix</keyword>
<comment type="caution">
    <text evidence="2">The sequence shown here is derived from an EMBL/GenBank/DDBJ whole genome shotgun (WGS) entry which is preliminary data.</text>
</comment>
<evidence type="ECO:0000256" key="1">
    <source>
        <dbReference type="SAM" id="Phobius"/>
    </source>
</evidence>
<sequence length="182" mass="20663">MRVETRHSGIHYASPRWKVFNPANYTTETMKYSVLTAFDDPDIVLSWMDPTPAIIDSFHDMMYRAADACAFWANLTDLIDPGLSINQTFTAHQTTEQNIFRSDFRWFAGVALLEVLAVMIVIPLYWGFWKLREDLDLSPFGIGVALQAPLLQDVEPARGVAGVMEEVGDVHTRFTDDVFVRS</sequence>
<dbReference type="PANTHER" id="PTHR37576">
    <property type="entry name" value="DEFECT AT LOW TEMPERATURE PROTEIN 1"/>
    <property type="match status" value="1"/>
</dbReference>
<keyword evidence="3" id="KW-1185">Reference proteome</keyword>
<evidence type="ECO:0000313" key="3">
    <source>
        <dbReference type="Proteomes" id="UP001274830"/>
    </source>
</evidence>
<dbReference type="Proteomes" id="UP001274830">
    <property type="component" value="Unassembled WGS sequence"/>
</dbReference>
<evidence type="ECO:0000313" key="2">
    <source>
        <dbReference type="EMBL" id="KAK3673557.1"/>
    </source>
</evidence>
<proteinExistence type="predicted"/>
<dbReference type="AlphaFoldDB" id="A0AAE0WKU2"/>
<organism evidence="2 3">
    <name type="scientific">Recurvomyces mirabilis</name>
    <dbReference type="NCBI Taxonomy" id="574656"/>
    <lineage>
        <taxon>Eukaryota</taxon>
        <taxon>Fungi</taxon>
        <taxon>Dikarya</taxon>
        <taxon>Ascomycota</taxon>
        <taxon>Pezizomycotina</taxon>
        <taxon>Dothideomycetes</taxon>
        <taxon>Dothideomycetidae</taxon>
        <taxon>Mycosphaerellales</taxon>
        <taxon>Teratosphaeriaceae</taxon>
        <taxon>Recurvomyces</taxon>
    </lineage>
</organism>
<feature type="transmembrane region" description="Helical" evidence="1">
    <location>
        <begin position="106"/>
        <end position="128"/>
    </location>
</feature>
<dbReference type="PANTHER" id="PTHR37576:SF2">
    <property type="entry name" value="DEFECT AT LOW TEMPERATURE PROTEIN 1"/>
    <property type="match status" value="1"/>
</dbReference>